<keyword evidence="2" id="KW-1185">Reference proteome</keyword>
<reference evidence="1 2" key="1">
    <citation type="submission" date="2019-03" db="EMBL/GenBank/DDBJ databases">
        <title>Genomic Encyclopedia of Type Strains, Phase III (KMG-III): the genomes of soil and plant-associated and newly described type strains.</title>
        <authorList>
            <person name="Whitman W."/>
        </authorList>
    </citation>
    <scope>NUCLEOTIDE SEQUENCE [LARGE SCALE GENOMIC DNA]</scope>
    <source>
        <strain evidence="1 2">VKM Ac-2527</strain>
    </source>
</reference>
<organism evidence="1 2">
    <name type="scientific">Kribbella caucasensis</name>
    <dbReference type="NCBI Taxonomy" id="2512215"/>
    <lineage>
        <taxon>Bacteria</taxon>
        <taxon>Bacillati</taxon>
        <taxon>Actinomycetota</taxon>
        <taxon>Actinomycetes</taxon>
        <taxon>Propionibacteriales</taxon>
        <taxon>Kribbellaceae</taxon>
        <taxon>Kribbella</taxon>
    </lineage>
</organism>
<evidence type="ECO:0000313" key="1">
    <source>
        <dbReference type="EMBL" id="TDO30691.1"/>
    </source>
</evidence>
<dbReference type="AlphaFoldDB" id="A0A4R6J760"/>
<comment type="caution">
    <text evidence="1">The sequence shown here is derived from an EMBL/GenBank/DDBJ whole genome shotgun (WGS) entry which is preliminary data.</text>
</comment>
<name>A0A4R6J760_9ACTN</name>
<dbReference type="Proteomes" id="UP000295388">
    <property type="component" value="Unassembled WGS sequence"/>
</dbReference>
<accession>A0A4R6J760</accession>
<sequence>MARVAGVAGRVVRGTVIACGVAAVAGVGIGYVTGEPVHPDDIASARRLPADFCQRLGDVTSLLPKATVAPKMTQTGSAEVHCRAAVEETSQTRFTAASLDVWITPYGGKMGGANQPPLQPATVARDAFEQAKGKALPNRPYPTKLDRIGQTGGQDWSVSLVVLRADIVVRVEYKAYPLTGDKAEQAALVMADRAIWESK</sequence>
<evidence type="ECO:0000313" key="2">
    <source>
        <dbReference type="Proteomes" id="UP000295388"/>
    </source>
</evidence>
<protein>
    <recommendedName>
        <fullName evidence="3">DUF3558 domain-containing protein</fullName>
    </recommendedName>
</protein>
<proteinExistence type="predicted"/>
<evidence type="ECO:0008006" key="3">
    <source>
        <dbReference type="Google" id="ProtNLM"/>
    </source>
</evidence>
<dbReference type="OrthoDB" id="3828356at2"/>
<gene>
    <name evidence="1" type="ORF">EV643_13514</name>
</gene>
<dbReference type="EMBL" id="SNWQ01000035">
    <property type="protein sequence ID" value="TDO30691.1"/>
    <property type="molecule type" value="Genomic_DNA"/>
</dbReference>